<sequence length="173" mass="20221">MARSRPTLLNTRSRSILHMPGWYDVCQRYLRVSMSCDAGEFLVRLQLGWRVPSETATRLERYLVSTLCMQIIQPSPYSAAKTNKLFFTNPFSDEVNTHVLFLAARLVSLLKQNDESNDEPVKVGRSFPLLKRRSRMELYHRHFLSFYQQPNSSRNNPHRRPLVVCFDTVPCTR</sequence>
<dbReference type="EMBL" id="OE186824">
    <property type="protein sequence ID" value="CAD7578096.1"/>
    <property type="molecule type" value="Genomic_DNA"/>
</dbReference>
<reference evidence="1" key="1">
    <citation type="submission" date="2020-11" db="EMBL/GenBank/DDBJ databases">
        <authorList>
            <person name="Tran Van P."/>
        </authorList>
    </citation>
    <scope>NUCLEOTIDE SEQUENCE</scope>
</reference>
<evidence type="ECO:0000313" key="1">
    <source>
        <dbReference type="EMBL" id="CAD7578096.1"/>
    </source>
</evidence>
<organism evidence="1">
    <name type="scientific">Timema californicum</name>
    <name type="common">California timema</name>
    <name type="synonym">Walking stick</name>
    <dbReference type="NCBI Taxonomy" id="61474"/>
    <lineage>
        <taxon>Eukaryota</taxon>
        <taxon>Metazoa</taxon>
        <taxon>Ecdysozoa</taxon>
        <taxon>Arthropoda</taxon>
        <taxon>Hexapoda</taxon>
        <taxon>Insecta</taxon>
        <taxon>Pterygota</taxon>
        <taxon>Neoptera</taxon>
        <taxon>Polyneoptera</taxon>
        <taxon>Phasmatodea</taxon>
        <taxon>Timematodea</taxon>
        <taxon>Timematoidea</taxon>
        <taxon>Timematidae</taxon>
        <taxon>Timema</taxon>
    </lineage>
</organism>
<gene>
    <name evidence="1" type="ORF">TCMB3V08_LOCUS10637</name>
</gene>
<accession>A0A7R9JF78</accession>
<dbReference type="AlphaFoldDB" id="A0A7R9JF78"/>
<name>A0A7R9JF78_TIMCA</name>
<proteinExistence type="predicted"/>
<protein>
    <submittedName>
        <fullName evidence="1">(California timema) hypothetical protein</fullName>
    </submittedName>
</protein>